<feature type="transmembrane region" description="Helical" evidence="5">
    <location>
        <begin position="248"/>
        <end position="266"/>
    </location>
</feature>
<organism evidence="6 7">
    <name type="scientific">Methanolapillus ohkumae</name>
    <dbReference type="NCBI Taxonomy" id="3028298"/>
    <lineage>
        <taxon>Archaea</taxon>
        <taxon>Methanobacteriati</taxon>
        <taxon>Methanobacteriota</taxon>
        <taxon>Stenosarchaea group</taxon>
        <taxon>Methanomicrobia</taxon>
        <taxon>Methanosarcinales</taxon>
        <taxon>Methanosarcinaceae</taxon>
        <taxon>Methanolapillus</taxon>
    </lineage>
</organism>
<feature type="transmembrane region" description="Helical" evidence="5">
    <location>
        <begin position="78"/>
        <end position="96"/>
    </location>
</feature>
<name>A0AA96V564_9EURY</name>
<feature type="transmembrane region" description="Helical" evidence="5">
    <location>
        <begin position="48"/>
        <end position="66"/>
    </location>
</feature>
<feature type="transmembrane region" description="Helical" evidence="5">
    <location>
        <begin position="214"/>
        <end position="236"/>
    </location>
</feature>
<sequence>MEWVYFFLLFIGGLIAGGFAGMLGLGGAFLMVPLQLFVLTNMGYSPDIAIKVAIATSLAVTLPTALNSSYRHSKKGTVYWKYAALIGTFGFIFSFLSSFVANYLPESFLSVFFGIVVLIAALKTSSYKNVNEDPSQISKNYLLYAVCGAIMGTVSGLTGIGGGIVVIPLMIFILRFPFINAVGTSSATIVFTSMGGIIGYLINGFGATGLPPYSLGYINLLFWFILLVPSLIMSGIGASITHRVNQKYIRYTFSILTFIIGVLMIYKNLEFDIFAFI</sequence>
<dbReference type="Proteomes" id="UP001304970">
    <property type="component" value="Chromosome"/>
</dbReference>
<keyword evidence="4 5" id="KW-0472">Membrane</keyword>
<evidence type="ECO:0000256" key="4">
    <source>
        <dbReference type="ARBA" id="ARBA00023136"/>
    </source>
</evidence>
<reference evidence="6 7" key="1">
    <citation type="submission" date="2023-07" db="EMBL/GenBank/DDBJ databases">
        <title>Closed genome sequence of Methanosarcinaceae archaeon Am2.</title>
        <authorList>
            <person name="Poehlein A."/>
            <person name="Protasov E."/>
            <person name="Platt K."/>
            <person name="Reeh H."/>
            <person name="Daniel R."/>
            <person name="Brune A."/>
        </authorList>
    </citation>
    <scope>NUCLEOTIDE SEQUENCE [LARGE SCALE GENOMIC DNA]</scope>
    <source>
        <strain evidence="6 7">Am2</strain>
    </source>
</reference>
<dbReference type="EMBL" id="CP131061">
    <property type="protein sequence ID" value="WNY26428.1"/>
    <property type="molecule type" value="Genomic_DNA"/>
</dbReference>
<feature type="transmembrane region" description="Helical" evidence="5">
    <location>
        <begin position="141"/>
        <end position="174"/>
    </location>
</feature>
<evidence type="ECO:0000313" key="6">
    <source>
        <dbReference type="EMBL" id="WNY26428.1"/>
    </source>
</evidence>
<evidence type="ECO:0000256" key="3">
    <source>
        <dbReference type="ARBA" id="ARBA00022989"/>
    </source>
</evidence>
<evidence type="ECO:0000256" key="2">
    <source>
        <dbReference type="ARBA" id="ARBA00022692"/>
    </source>
</evidence>
<dbReference type="PANTHER" id="PTHR43701:SF2">
    <property type="entry name" value="MEMBRANE TRANSPORTER PROTEIN YJNA-RELATED"/>
    <property type="match status" value="1"/>
</dbReference>
<dbReference type="Pfam" id="PF01925">
    <property type="entry name" value="TauE"/>
    <property type="match status" value="1"/>
</dbReference>
<dbReference type="InterPro" id="IPR002781">
    <property type="entry name" value="TM_pro_TauE-like"/>
</dbReference>
<feature type="transmembrane region" description="Helical" evidence="5">
    <location>
        <begin position="181"/>
        <end position="202"/>
    </location>
</feature>
<comment type="similarity">
    <text evidence="5">Belongs to the 4-toluene sulfonate uptake permease (TSUP) (TC 2.A.102) family.</text>
</comment>
<evidence type="ECO:0000256" key="5">
    <source>
        <dbReference type="RuleBase" id="RU363041"/>
    </source>
</evidence>
<evidence type="ECO:0000256" key="1">
    <source>
        <dbReference type="ARBA" id="ARBA00004141"/>
    </source>
</evidence>
<evidence type="ECO:0000313" key="7">
    <source>
        <dbReference type="Proteomes" id="UP001304970"/>
    </source>
</evidence>
<dbReference type="RefSeq" id="WP_338097958.1">
    <property type="nucleotide sequence ID" value="NZ_CP131061.1"/>
</dbReference>
<dbReference type="GO" id="GO:0005886">
    <property type="term" value="C:plasma membrane"/>
    <property type="evidence" value="ECO:0007669"/>
    <property type="project" value="UniProtKB-SubCell"/>
</dbReference>
<keyword evidence="7" id="KW-1185">Reference proteome</keyword>
<comment type="subcellular location">
    <subcellularLocation>
        <location evidence="5">Cell membrane</location>
        <topology evidence="5">Multi-pass membrane protein</topology>
    </subcellularLocation>
    <subcellularLocation>
        <location evidence="1">Membrane</location>
        <topology evidence="1">Multi-pass membrane protein</topology>
    </subcellularLocation>
</comment>
<proteinExistence type="inferred from homology"/>
<keyword evidence="2 5" id="KW-0812">Transmembrane</keyword>
<keyword evidence="3 5" id="KW-1133">Transmembrane helix</keyword>
<protein>
    <recommendedName>
        <fullName evidence="5">Probable membrane transporter protein</fullName>
    </recommendedName>
</protein>
<dbReference type="AlphaFoldDB" id="A0AA96V564"/>
<dbReference type="PANTHER" id="PTHR43701">
    <property type="entry name" value="MEMBRANE TRANSPORTER PROTEIN MJ0441-RELATED"/>
    <property type="match status" value="1"/>
</dbReference>
<accession>A0AA96V564</accession>
<feature type="transmembrane region" description="Helical" evidence="5">
    <location>
        <begin position="103"/>
        <end position="121"/>
    </location>
</feature>
<gene>
    <name evidence="6" type="ORF">MsAm2_01890</name>
</gene>
<dbReference type="InterPro" id="IPR051598">
    <property type="entry name" value="TSUP/Inactive_protease-like"/>
</dbReference>
<dbReference type="GeneID" id="89227589"/>
<feature type="transmembrane region" description="Helical" evidence="5">
    <location>
        <begin position="6"/>
        <end position="36"/>
    </location>
</feature>
<keyword evidence="5" id="KW-1003">Cell membrane</keyword>